<sequence length="92" mass="10175">MNAVRRFKNEKSTLLNSDIAHLVSKLGYTDEYTICDAGLPIPQHVVRFDLALTPSSVESGHSVSLIGENPSLTRPLKRGGCIIAWALRERQN</sequence>
<dbReference type="EMBL" id="CP082276">
    <property type="protein sequence ID" value="USH04495.1"/>
    <property type="molecule type" value="Genomic_DNA"/>
</dbReference>
<gene>
    <name evidence="6" type="ORF">K6Q96_22475</name>
</gene>
<name>A0ABY4WZV3_9GAMM</name>
<dbReference type="Gene3D" id="3.40.1650.10">
    <property type="entry name" value="RbsD-like domain"/>
    <property type="match status" value="1"/>
</dbReference>
<proteinExistence type="predicted"/>
<keyword evidence="7" id="KW-1185">Reference proteome</keyword>
<dbReference type="EC" id="5.4.99.62" evidence="2"/>
<protein>
    <recommendedName>
        <fullName evidence="2">D-ribose pyranase</fullName>
        <ecNumber evidence="2">5.4.99.62</ecNumber>
    </recommendedName>
</protein>
<dbReference type="InterPro" id="IPR023064">
    <property type="entry name" value="D-ribose_pyranase"/>
</dbReference>
<evidence type="ECO:0000256" key="1">
    <source>
        <dbReference type="ARBA" id="ARBA00000223"/>
    </source>
</evidence>
<dbReference type="Proteomes" id="UP001056255">
    <property type="component" value="Chromosome II"/>
</dbReference>
<dbReference type="PANTHER" id="PTHR37831:SF1">
    <property type="entry name" value="D-RIBOSE PYRANASE"/>
    <property type="match status" value="1"/>
</dbReference>
<comment type="catalytic activity">
    <reaction evidence="1">
        <text>beta-D-ribopyranose = beta-D-ribofuranose</text>
        <dbReference type="Rhea" id="RHEA:25432"/>
        <dbReference type="ChEBI" id="CHEBI:27476"/>
        <dbReference type="ChEBI" id="CHEBI:47002"/>
        <dbReference type="EC" id="5.4.99.62"/>
    </reaction>
</comment>
<keyword evidence="5" id="KW-0119">Carbohydrate metabolism</keyword>
<dbReference type="Pfam" id="PF05025">
    <property type="entry name" value="RbsD_FucU"/>
    <property type="match status" value="1"/>
</dbReference>
<evidence type="ECO:0000256" key="3">
    <source>
        <dbReference type="ARBA" id="ARBA00022490"/>
    </source>
</evidence>
<evidence type="ECO:0000256" key="2">
    <source>
        <dbReference type="ARBA" id="ARBA00012862"/>
    </source>
</evidence>
<dbReference type="PANTHER" id="PTHR37831">
    <property type="entry name" value="D-RIBOSE PYRANASE"/>
    <property type="match status" value="1"/>
</dbReference>
<keyword evidence="3" id="KW-0963">Cytoplasm</keyword>
<evidence type="ECO:0000313" key="7">
    <source>
        <dbReference type="Proteomes" id="UP001056255"/>
    </source>
</evidence>
<reference evidence="6" key="1">
    <citation type="submission" date="2021-08" db="EMBL/GenBank/DDBJ databases">
        <authorList>
            <person name="Sakaguchi M."/>
            <person name="Kikuchi T."/>
            <person name="Urbanczyk H."/>
        </authorList>
    </citation>
    <scope>NUCLEOTIDE SEQUENCE</scope>
    <source>
        <strain evidence="6">020920N</strain>
    </source>
</reference>
<organism evidence="6 7">
    <name type="scientific">Grimontia kaedaensis</name>
    <dbReference type="NCBI Taxonomy" id="2872157"/>
    <lineage>
        <taxon>Bacteria</taxon>
        <taxon>Pseudomonadati</taxon>
        <taxon>Pseudomonadota</taxon>
        <taxon>Gammaproteobacteria</taxon>
        <taxon>Vibrionales</taxon>
        <taxon>Vibrionaceae</taxon>
        <taxon>Grimontia</taxon>
    </lineage>
</organism>
<accession>A0ABY4WZV3</accession>
<dbReference type="InterPro" id="IPR007721">
    <property type="entry name" value="RbsD_FucU"/>
</dbReference>
<dbReference type="SUPFAM" id="SSF102546">
    <property type="entry name" value="RbsD-like"/>
    <property type="match status" value="1"/>
</dbReference>
<evidence type="ECO:0000256" key="4">
    <source>
        <dbReference type="ARBA" id="ARBA00023235"/>
    </source>
</evidence>
<dbReference type="InterPro" id="IPR023750">
    <property type="entry name" value="RbsD-like_sf"/>
</dbReference>
<evidence type="ECO:0000256" key="5">
    <source>
        <dbReference type="ARBA" id="ARBA00023277"/>
    </source>
</evidence>
<evidence type="ECO:0000313" key="6">
    <source>
        <dbReference type="EMBL" id="USH04495.1"/>
    </source>
</evidence>
<keyword evidence="4" id="KW-0413">Isomerase</keyword>